<evidence type="ECO:0008006" key="3">
    <source>
        <dbReference type="Google" id="ProtNLM"/>
    </source>
</evidence>
<protein>
    <recommendedName>
        <fullName evidence="3">Glycine zipper domain-containing protein</fullName>
    </recommendedName>
</protein>
<proteinExistence type="predicted"/>
<dbReference type="AlphaFoldDB" id="A0A485AC87"/>
<dbReference type="EMBL" id="CAADJE010000006">
    <property type="protein sequence ID" value="VFS57158.1"/>
    <property type="molecule type" value="Genomic_DNA"/>
</dbReference>
<evidence type="ECO:0000313" key="2">
    <source>
        <dbReference type="Proteomes" id="UP000345637"/>
    </source>
</evidence>
<reference evidence="1 2" key="1">
    <citation type="submission" date="2019-03" db="EMBL/GenBank/DDBJ databases">
        <authorList>
            <consortium name="Pathogen Informatics"/>
        </authorList>
    </citation>
    <scope>NUCLEOTIDE SEQUENCE [LARGE SCALE GENOMIC DNA]</scope>
    <source>
        <strain evidence="1 2">NCTC12998</strain>
    </source>
</reference>
<organism evidence="1 2">
    <name type="scientific">Raoultella planticola</name>
    <name type="common">Klebsiella planticola</name>
    <dbReference type="NCBI Taxonomy" id="575"/>
    <lineage>
        <taxon>Bacteria</taxon>
        <taxon>Pseudomonadati</taxon>
        <taxon>Pseudomonadota</taxon>
        <taxon>Gammaproteobacteria</taxon>
        <taxon>Enterobacterales</taxon>
        <taxon>Enterobacteriaceae</taxon>
        <taxon>Klebsiella/Raoultella group</taxon>
        <taxon>Raoultella</taxon>
    </lineage>
</organism>
<name>A0A485AC87_RAOPL</name>
<evidence type="ECO:0000313" key="1">
    <source>
        <dbReference type="EMBL" id="VFS57158.1"/>
    </source>
</evidence>
<accession>A0A485AC87</accession>
<sequence>MAPWRGPAVGALSGKNVRSTVQGAVVGGGIGAMTEHGDKGKAARTGGAIGAAVGAGAAAVTGNSVLQGAALGAGAGGMIGKASR</sequence>
<dbReference type="Proteomes" id="UP000345637">
    <property type="component" value="Unassembled WGS sequence"/>
</dbReference>
<gene>
    <name evidence="1" type="ORF">NCTC12998_00488</name>
</gene>